<dbReference type="AlphaFoldDB" id="A0A7D4AK77"/>
<feature type="transmembrane region" description="Helical" evidence="1">
    <location>
        <begin position="42"/>
        <end position="58"/>
    </location>
</feature>
<protein>
    <recommendedName>
        <fullName evidence="4">PH domain-containing protein</fullName>
    </recommendedName>
</protein>
<gene>
    <name evidence="2" type="ORF">ACTIVE_2146</name>
</gene>
<reference evidence="2 3" key="1">
    <citation type="submission" date="2020-05" db="EMBL/GenBank/DDBJ databases">
        <title>Actinomadura verrucosospora NRRL-B18236 (PFL_A860) Genome sequencing and assembly.</title>
        <authorList>
            <person name="Samborskyy M."/>
        </authorList>
    </citation>
    <scope>NUCLEOTIDE SEQUENCE [LARGE SCALE GENOMIC DNA]</scope>
    <source>
        <strain evidence="2 3">NRRL:B18236</strain>
    </source>
</reference>
<name>A0A7D4AK77_ACTVE</name>
<evidence type="ECO:0000313" key="3">
    <source>
        <dbReference type="Proteomes" id="UP000501240"/>
    </source>
</evidence>
<evidence type="ECO:0000256" key="1">
    <source>
        <dbReference type="SAM" id="Phobius"/>
    </source>
</evidence>
<feature type="transmembrane region" description="Helical" evidence="1">
    <location>
        <begin position="12"/>
        <end position="36"/>
    </location>
</feature>
<dbReference type="Proteomes" id="UP000501240">
    <property type="component" value="Chromosome"/>
</dbReference>
<proteinExistence type="predicted"/>
<evidence type="ECO:0008006" key="4">
    <source>
        <dbReference type="Google" id="ProtNLM"/>
    </source>
</evidence>
<sequence>MTGGQKLRKSYRWALVAFWGAGAVLVAGMVAVAGIASSTADLVFLVLALPFAVNAWRFHRESVERSDDGVILRRLGARRIAWSQVTELRTGRGVAGRHVVLMLDGGGSVALPVPYDLGPVKERAFDEKAAVLRSWRSEFRAGI</sequence>
<dbReference type="RefSeq" id="WP_173094914.1">
    <property type="nucleotide sequence ID" value="NZ_CP053892.1"/>
</dbReference>
<organism evidence="2 3">
    <name type="scientific">Actinomadura verrucosospora</name>
    <dbReference type="NCBI Taxonomy" id="46165"/>
    <lineage>
        <taxon>Bacteria</taxon>
        <taxon>Bacillati</taxon>
        <taxon>Actinomycetota</taxon>
        <taxon>Actinomycetes</taxon>
        <taxon>Streptosporangiales</taxon>
        <taxon>Thermomonosporaceae</taxon>
        <taxon>Actinomadura</taxon>
    </lineage>
</organism>
<keyword evidence="3" id="KW-1185">Reference proteome</keyword>
<accession>A0A7D4AK77</accession>
<dbReference type="EMBL" id="CP053892">
    <property type="protein sequence ID" value="QKG20508.1"/>
    <property type="molecule type" value="Genomic_DNA"/>
</dbReference>
<keyword evidence="1" id="KW-0812">Transmembrane</keyword>
<keyword evidence="1" id="KW-1133">Transmembrane helix</keyword>
<keyword evidence="1" id="KW-0472">Membrane</keyword>
<evidence type="ECO:0000313" key="2">
    <source>
        <dbReference type="EMBL" id="QKG20508.1"/>
    </source>
</evidence>